<feature type="compositionally biased region" description="Basic and acidic residues" evidence="1">
    <location>
        <begin position="88"/>
        <end position="97"/>
    </location>
</feature>
<accession>A0A9D4S6H9</accession>
<proteinExistence type="predicted"/>
<keyword evidence="3" id="KW-1185">Reference proteome</keyword>
<feature type="region of interest" description="Disordered" evidence="1">
    <location>
        <begin position="1"/>
        <end position="23"/>
    </location>
</feature>
<feature type="compositionally biased region" description="Polar residues" evidence="1">
    <location>
        <begin position="1"/>
        <end position="21"/>
    </location>
</feature>
<organism evidence="2 3">
    <name type="scientific">Dreissena polymorpha</name>
    <name type="common">Zebra mussel</name>
    <name type="synonym">Mytilus polymorpha</name>
    <dbReference type="NCBI Taxonomy" id="45954"/>
    <lineage>
        <taxon>Eukaryota</taxon>
        <taxon>Metazoa</taxon>
        <taxon>Spiralia</taxon>
        <taxon>Lophotrochozoa</taxon>
        <taxon>Mollusca</taxon>
        <taxon>Bivalvia</taxon>
        <taxon>Autobranchia</taxon>
        <taxon>Heteroconchia</taxon>
        <taxon>Euheterodonta</taxon>
        <taxon>Imparidentia</taxon>
        <taxon>Neoheterodontei</taxon>
        <taxon>Myida</taxon>
        <taxon>Dreissenoidea</taxon>
        <taxon>Dreissenidae</taxon>
        <taxon>Dreissena</taxon>
    </lineage>
</organism>
<evidence type="ECO:0000313" key="2">
    <source>
        <dbReference type="EMBL" id="KAH3891692.1"/>
    </source>
</evidence>
<name>A0A9D4S6H9_DREPO</name>
<sequence length="106" mass="12524">MTKASSVLKSDTNPKYSVQQDYTDRVKRHKRILGERMVRERNNGRYASIRYDKLFVNDTIYRYDDNTDQIVYVGKRSRPCAFPQQGGEKNRTDDEQRLVGSQSREQ</sequence>
<gene>
    <name evidence="2" type="ORF">DPMN_015797</name>
</gene>
<evidence type="ECO:0000256" key="1">
    <source>
        <dbReference type="SAM" id="MobiDB-lite"/>
    </source>
</evidence>
<dbReference type="Proteomes" id="UP000828390">
    <property type="component" value="Unassembled WGS sequence"/>
</dbReference>
<reference evidence="2" key="2">
    <citation type="submission" date="2020-11" db="EMBL/GenBank/DDBJ databases">
        <authorList>
            <person name="McCartney M.A."/>
            <person name="Auch B."/>
            <person name="Kono T."/>
            <person name="Mallez S."/>
            <person name="Becker A."/>
            <person name="Gohl D.M."/>
            <person name="Silverstein K.A.T."/>
            <person name="Koren S."/>
            <person name="Bechman K.B."/>
            <person name="Herman A."/>
            <person name="Abrahante J.E."/>
            <person name="Garbe J."/>
        </authorList>
    </citation>
    <scope>NUCLEOTIDE SEQUENCE</scope>
    <source>
        <strain evidence="2">Duluth1</strain>
        <tissue evidence="2">Whole animal</tissue>
    </source>
</reference>
<dbReference type="EMBL" id="JAIWYP010000001">
    <property type="protein sequence ID" value="KAH3891692.1"/>
    <property type="molecule type" value="Genomic_DNA"/>
</dbReference>
<protein>
    <submittedName>
        <fullName evidence="2">Uncharacterized protein</fullName>
    </submittedName>
</protein>
<reference evidence="2" key="1">
    <citation type="journal article" date="2019" name="bioRxiv">
        <title>The Genome of the Zebra Mussel, Dreissena polymorpha: A Resource for Invasive Species Research.</title>
        <authorList>
            <person name="McCartney M.A."/>
            <person name="Auch B."/>
            <person name="Kono T."/>
            <person name="Mallez S."/>
            <person name="Zhang Y."/>
            <person name="Obille A."/>
            <person name="Becker A."/>
            <person name="Abrahante J.E."/>
            <person name="Garbe J."/>
            <person name="Badalamenti J.P."/>
            <person name="Herman A."/>
            <person name="Mangelson H."/>
            <person name="Liachko I."/>
            <person name="Sullivan S."/>
            <person name="Sone E.D."/>
            <person name="Koren S."/>
            <person name="Silverstein K.A.T."/>
            <person name="Beckman K.B."/>
            <person name="Gohl D.M."/>
        </authorList>
    </citation>
    <scope>NUCLEOTIDE SEQUENCE</scope>
    <source>
        <strain evidence="2">Duluth1</strain>
        <tissue evidence="2">Whole animal</tissue>
    </source>
</reference>
<comment type="caution">
    <text evidence="2">The sequence shown here is derived from an EMBL/GenBank/DDBJ whole genome shotgun (WGS) entry which is preliminary data.</text>
</comment>
<dbReference type="AlphaFoldDB" id="A0A9D4S6H9"/>
<evidence type="ECO:0000313" key="3">
    <source>
        <dbReference type="Proteomes" id="UP000828390"/>
    </source>
</evidence>
<feature type="region of interest" description="Disordered" evidence="1">
    <location>
        <begin position="80"/>
        <end position="106"/>
    </location>
</feature>